<comment type="function">
    <text evidence="1">Could possibly oxidize fatty acids using specific components.</text>
</comment>
<dbReference type="Pfam" id="PF00378">
    <property type="entry name" value="ECH_1"/>
    <property type="match status" value="1"/>
</dbReference>
<dbReference type="AlphaFoldDB" id="A0A318KFF7"/>
<evidence type="ECO:0000256" key="4">
    <source>
        <dbReference type="ARBA" id="ARBA00023709"/>
    </source>
</evidence>
<dbReference type="PANTHER" id="PTHR43802">
    <property type="entry name" value="ENOYL-COA HYDRATASE"/>
    <property type="match status" value="1"/>
</dbReference>
<proteinExistence type="inferred from homology"/>
<keyword evidence="8" id="KW-1185">Reference proteome</keyword>
<dbReference type="SUPFAM" id="SSF52096">
    <property type="entry name" value="ClpP/crotonase"/>
    <property type="match status" value="1"/>
</dbReference>
<evidence type="ECO:0000256" key="2">
    <source>
        <dbReference type="ARBA" id="ARBA00005254"/>
    </source>
</evidence>
<dbReference type="PROSITE" id="PS00166">
    <property type="entry name" value="ENOYL_COA_HYDRATASE"/>
    <property type="match status" value="1"/>
</dbReference>
<dbReference type="OrthoDB" id="8452484at2"/>
<sequence>MSESISTQESIVRVERPAAGVAVVVFNRPVRLNAMNPSSVPLLTQAIRPLADDPETRVVVLTGAGRGFCTGMDLSSLDEMAPRELDTTIAWMQDLHGFSVELSRLPQPTIAAVNGPAIGGGLGIALGCDLRIAGPGARFGATFARMATGPDAGLSHTLPSAIGHAAAIDLLLSCSVVGPEAALQLGLVSRVADDALAAAIELAERWAAIPGHASRAIKAILLRARAADIETTLLDIEPRTQADLICHPDFFTNAKEWLDSHH</sequence>
<evidence type="ECO:0000313" key="8">
    <source>
        <dbReference type="Proteomes" id="UP000247569"/>
    </source>
</evidence>
<comment type="catalytic activity">
    <reaction evidence="4">
        <text>a (3S)-3-hydroxyacyl-CoA = a (2E)-enoyl-CoA + H2O</text>
        <dbReference type="Rhea" id="RHEA:16105"/>
        <dbReference type="ChEBI" id="CHEBI:15377"/>
        <dbReference type="ChEBI" id="CHEBI:57318"/>
        <dbReference type="ChEBI" id="CHEBI:58856"/>
        <dbReference type="EC" id="4.2.1.17"/>
    </reaction>
</comment>
<comment type="caution">
    <text evidence="7">The sequence shown here is derived from an EMBL/GenBank/DDBJ whole genome shotgun (WGS) entry which is preliminary data.</text>
</comment>
<organism evidence="7 8">
    <name type="scientific">Nocardia tenerifensis</name>
    <dbReference type="NCBI Taxonomy" id="228006"/>
    <lineage>
        <taxon>Bacteria</taxon>
        <taxon>Bacillati</taxon>
        <taxon>Actinomycetota</taxon>
        <taxon>Actinomycetes</taxon>
        <taxon>Mycobacteriales</taxon>
        <taxon>Nocardiaceae</taxon>
        <taxon>Nocardia</taxon>
    </lineage>
</organism>
<dbReference type="PANTHER" id="PTHR43802:SF1">
    <property type="entry name" value="IP11341P-RELATED"/>
    <property type="match status" value="1"/>
</dbReference>
<evidence type="ECO:0000256" key="3">
    <source>
        <dbReference type="ARBA" id="ARBA00022832"/>
    </source>
</evidence>
<dbReference type="Gene3D" id="3.90.226.10">
    <property type="entry name" value="2-enoyl-CoA Hydratase, Chain A, domain 1"/>
    <property type="match status" value="1"/>
</dbReference>
<dbReference type="InterPro" id="IPR029045">
    <property type="entry name" value="ClpP/crotonase-like_dom_sf"/>
</dbReference>
<comment type="catalytic activity">
    <reaction evidence="5">
        <text>a 4-saturated-(3S)-3-hydroxyacyl-CoA = a (3E)-enoyl-CoA + H2O</text>
        <dbReference type="Rhea" id="RHEA:20724"/>
        <dbReference type="ChEBI" id="CHEBI:15377"/>
        <dbReference type="ChEBI" id="CHEBI:58521"/>
        <dbReference type="ChEBI" id="CHEBI:137480"/>
        <dbReference type="EC" id="4.2.1.17"/>
    </reaction>
</comment>
<dbReference type="GO" id="GO:0006631">
    <property type="term" value="P:fatty acid metabolic process"/>
    <property type="evidence" value="ECO:0007669"/>
    <property type="project" value="UniProtKB-KW"/>
</dbReference>
<gene>
    <name evidence="7" type="ORF">DFR70_114106</name>
</gene>
<dbReference type="CDD" id="cd06558">
    <property type="entry name" value="crotonase-like"/>
    <property type="match status" value="1"/>
</dbReference>
<dbReference type="InterPro" id="IPR001753">
    <property type="entry name" value="Enoyl-CoA_hydra/iso"/>
</dbReference>
<accession>A0A318KFF7</accession>
<protein>
    <submittedName>
        <fullName evidence="7">Enoyl-CoA hydratase/carnithine racemase</fullName>
    </submittedName>
</protein>
<evidence type="ECO:0000313" key="7">
    <source>
        <dbReference type="EMBL" id="PXX58422.1"/>
    </source>
</evidence>
<reference evidence="7 8" key="1">
    <citation type="submission" date="2018-05" db="EMBL/GenBank/DDBJ databases">
        <title>Genomic Encyclopedia of Type Strains, Phase IV (KMG-IV): sequencing the most valuable type-strain genomes for metagenomic binning, comparative biology and taxonomic classification.</title>
        <authorList>
            <person name="Goeker M."/>
        </authorList>
    </citation>
    <scope>NUCLEOTIDE SEQUENCE [LARGE SCALE GENOMIC DNA]</scope>
    <source>
        <strain evidence="7 8">DSM 44704</strain>
    </source>
</reference>
<dbReference type="InterPro" id="IPR018376">
    <property type="entry name" value="Enoyl-CoA_hyd/isom_CS"/>
</dbReference>
<evidence type="ECO:0000256" key="5">
    <source>
        <dbReference type="ARBA" id="ARBA00023717"/>
    </source>
</evidence>
<evidence type="ECO:0000256" key="1">
    <source>
        <dbReference type="ARBA" id="ARBA00002994"/>
    </source>
</evidence>
<keyword evidence="3" id="KW-0443">Lipid metabolism</keyword>
<dbReference type="GO" id="GO:0004300">
    <property type="term" value="F:enoyl-CoA hydratase activity"/>
    <property type="evidence" value="ECO:0007669"/>
    <property type="project" value="UniProtKB-EC"/>
</dbReference>
<evidence type="ECO:0000256" key="6">
    <source>
        <dbReference type="RuleBase" id="RU003707"/>
    </source>
</evidence>
<dbReference type="EMBL" id="QJKF01000014">
    <property type="protein sequence ID" value="PXX58422.1"/>
    <property type="molecule type" value="Genomic_DNA"/>
</dbReference>
<name>A0A318KFF7_9NOCA</name>
<dbReference type="Proteomes" id="UP000247569">
    <property type="component" value="Unassembled WGS sequence"/>
</dbReference>
<comment type="similarity">
    <text evidence="2 6">Belongs to the enoyl-CoA hydratase/isomerase family.</text>
</comment>
<keyword evidence="3" id="KW-0276">Fatty acid metabolism</keyword>